<reference evidence="3 4" key="1">
    <citation type="journal article" date="2016" name="Nat. Commun.">
        <title>Thousands of microbial genomes shed light on interconnected biogeochemical processes in an aquifer system.</title>
        <authorList>
            <person name="Anantharaman K."/>
            <person name="Brown C.T."/>
            <person name="Hug L.A."/>
            <person name="Sharon I."/>
            <person name="Castelle C.J."/>
            <person name="Probst A.J."/>
            <person name="Thomas B.C."/>
            <person name="Singh A."/>
            <person name="Wilkins M.J."/>
            <person name="Karaoz U."/>
            <person name="Brodie E.L."/>
            <person name="Williams K.H."/>
            <person name="Hubbard S.S."/>
            <person name="Banfield J.F."/>
        </authorList>
    </citation>
    <scope>NUCLEOTIDE SEQUENCE [LARGE SCALE GENOMIC DNA]</scope>
</reference>
<dbReference type="STRING" id="1798371.A2W14_04060"/>
<keyword evidence="1" id="KW-0472">Membrane</keyword>
<dbReference type="EMBL" id="MFJA01000018">
    <property type="protein sequence ID" value="OGG03661.1"/>
    <property type="molecule type" value="Genomic_DNA"/>
</dbReference>
<dbReference type="PANTHER" id="PTHR33876:SF4">
    <property type="entry name" value="CHLOROPLAST PROTEIN FOR GROWTH AND FERTILITY 2"/>
    <property type="match status" value="1"/>
</dbReference>
<dbReference type="PANTHER" id="PTHR33876">
    <property type="entry name" value="UNNAMED PRODUCT"/>
    <property type="match status" value="1"/>
</dbReference>
<dbReference type="InterPro" id="IPR052776">
    <property type="entry name" value="Chloro_ReproSupport/MetalTrans"/>
</dbReference>
<accession>A0A1F5YTX5</accession>
<feature type="transmembrane region" description="Helical" evidence="1">
    <location>
        <begin position="77"/>
        <end position="96"/>
    </location>
</feature>
<feature type="transmembrane region" description="Helical" evidence="1">
    <location>
        <begin position="44"/>
        <end position="65"/>
    </location>
</feature>
<keyword evidence="1" id="KW-0812">Transmembrane</keyword>
<comment type="caution">
    <text evidence="3">The sequence shown here is derived from an EMBL/GenBank/DDBJ whole genome shotgun (WGS) entry which is preliminary data.</text>
</comment>
<name>A0A1F5YTX5_9BACT</name>
<evidence type="ECO:0000313" key="4">
    <source>
        <dbReference type="Proteomes" id="UP000176665"/>
    </source>
</evidence>
<dbReference type="Proteomes" id="UP000176665">
    <property type="component" value="Unassembled WGS sequence"/>
</dbReference>
<feature type="transmembrane region" description="Helical" evidence="1">
    <location>
        <begin position="133"/>
        <end position="155"/>
    </location>
</feature>
<proteinExistence type="predicted"/>
<evidence type="ECO:0000313" key="3">
    <source>
        <dbReference type="EMBL" id="OGG03661.1"/>
    </source>
</evidence>
<feature type="domain" description="Urease accessory protein UreH-like transmembrane" evidence="2">
    <location>
        <begin position="79"/>
        <end position="214"/>
    </location>
</feature>
<dbReference type="Pfam" id="PF13386">
    <property type="entry name" value="DsbD_2"/>
    <property type="match status" value="1"/>
</dbReference>
<feature type="transmembrane region" description="Helical" evidence="1">
    <location>
        <begin position="204"/>
        <end position="227"/>
    </location>
</feature>
<evidence type="ECO:0000256" key="1">
    <source>
        <dbReference type="SAM" id="Phobius"/>
    </source>
</evidence>
<organism evidence="3 4">
    <name type="scientific">Candidatus Gottesmanbacteria bacterium RBG_16_37_8</name>
    <dbReference type="NCBI Taxonomy" id="1798371"/>
    <lineage>
        <taxon>Bacteria</taxon>
        <taxon>Candidatus Gottesmaniibacteriota</taxon>
    </lineage>
</organism>
<feature type="transmembrane region" description="Helical" evidence="1">
    <location>
        <begin position="162"/>
        <end position="184"/>
    </location>
</feature>
<protein>
    <recommendedName>
        <fullName evidence="2">Urease accessory protein UreH-like transmembrane domain-containing protein</fullName>
    </recommendedName>
</protein>
<dbReference type="InterPro" id="IPR039447">
    <property type="entry name" value="UreH-like_TM_dom"/>
</dbReference>
<evidence type="ECO:0000259" key="2">
    <source>
        <dbReference type="Pfam" id="PF13386"/>
    </source>
</evidence>
<keyword evidence="1" id="KW-1133">Transmembrane helix</keyword>
<sequence>MIDNFLPVLLLGFALGIKHAFDTDHVVAVSTLVLAHKNPWRSALLGAFWGLGHTTTLFLTGFTVLLFKISIPVKAGLFLELLVGVMLIILGVLTLIKKRGSYHAHEHKHGHNIHAHFHEEHEFKKSHSHKKSYTIGIVHGLAGSGALMLLVLSTVKSTVQGLYYILIFGIGSIGAMTIISFTLSLPYLLAFKKFPGLIKYVNNLAGILSLIFGMGIIYEILILGNLLS</sequence>
<dbReference type="AlphaFoldDB" id="A0A1F5YTX5"/>
<gene>
    <name evidence="3" type="ORF">A2W14_04060</name>
</gene>